<dbReference type="PANTHER" id="PTHR31157">
    <property type="entry name" value="SCP DOMAIN-CONTAINING PROTEIN"/>
    <property type="match status" value="1"/>
</dbReference>
<dbReference type="InterPro" id="IPR014044">
    <property type="entry name" value="CAP_dom"/>
</dbReference>
<dbReference type="PROSITE" id="PS51257">
    <property type="entry name" value="PROKAR_LIPOPROTEIN"/>
    <property type="match status" value="1"/>
</dbReference>
<feature type="domain" description="SCP" evidence="1">
    <location>
        <begin position="50"/>
        <end position="170"/>
    </location>
</feature>
<name>A0A1M6KQ87_REIAG</name>
<proteinExistence type="predicted"/>
<accession>A0A1M6KQ87</accession>
<keyword evidence="3" id="KW-1185">Reference proteome</keyword>
<dbReference type="Gene3D" id="3.40.33.10">
    <property type="entry name" value="CAP"/>
    <property type="match status" value="1"/>
</dbReference>
<dbReference type="Proteomes" id="UP000184474">
    <property type="component" value="Unassembled WGS sequence"/>
</dbReference>
<dbReference type="PANTHER" id="PTHR31157:SF1">
    <property type="entry name" value="SCP DOMAIN-CONTAINING PROTEIN"/>
    <property type="match status" value="1"/>
</dbReference>
<dbReference type="CDD" id="cd05379">
    <property type="entry name" value="CAP_bacterial"/>
    <property type="match status" value="1"/>
</dbReference>
<protein>
    <submittedName>
        <fullName evidence="2">Cysteine-rich secretory protein family protein</fullName>
    </submittedName>
</protein>
<dbReference type="Pfam" id="PF00188">
    <property type="entry name" value="CAP"/>
    <property type="match status" value="1"/>
</dbReference>
<evidence type="ECO:0000259" key="1">
    <source>
        <dbReference type="Pfam" id="PF00188"/>
    </source>
</evidence>
<sequence length="175" mass="19141">MIQIKLTARTFFVLLILSPILFFSCGSDDGDDSMTPDTAIEVNLDINLILRLVNEYRSAGATCGTSEKDAVSALAWSDELANAALDHANDMQQNDYFSHTSQDGRTFPQRATSAGFEGSPVGENIANGYRSEDTVMQGWMDSTGHCENIMGDRATHIGIAKSTEGFYWVMVLGRE</sequence>
<dbReference type="EMBL" id="FRAA01000001">
    <property type="protein sequence ID" value="SHJ61075.1"/>
    <property type="molecule type" value="Genomic_DNA"/>
</dbReference>
<gene>
    <name evidence="2" type="ORF">SAMN04488028_101666</name>
</gene>
<dbReference type="AlphaFoldDB" id="A0A1M6KQ87"/>
<dbReference type="InterPro" id="IPR035940">
    <property type="entry name" value="CAP_sf"/>
</dbReference>
<dbReference type="SUPFAM" id="SSF55797">
    <property type="entry name" value="PR-1-like"/>
    <property type="match status" value="1"/>
</dbReference>
<evidence type="ECO:0000313" key="2">
    <source>
        <dbReference type="EMBL" id="SHJ61075.1"/>
    </source>
</evidence>
<dbReference type="RefSeq" id="WP_084190321.1">
    <property type="nucleotide sequence ID" value="NZ_FRAA01000001.1"/>
</dbReference>
<dbReference type="STRING" id="156994.SAMN04488028_101666"/>
<organism evidence="2 3">
    <name type="scientific">Reichenbachiella agariperforans</name>
    <dbReference type="NCBI Taxonomy" id="156994"/>
    <lineage>
        <taxon>Bacteria</taxon>
        <taxon>Pseudomonadati</taxon>
        <taxon>Bacteroidota</taxon>
        <taxon>Cytophagia</taxon>
        <taxon>Cytophagales</taxon>
        <taxon>Reichenbachiellaceae</taxon>
        <taxon>Reichenbachiella</taxon>
    </lineage>
</organism>
<evidence type="ECO:0000313" key="3">
    <source>
        <dbReference type="Proteomes" id="UP000184474"/>
    </source>
</evidence>
<reference evidence="3" key="1">
    <citation type="submission" date="2016-11" db="EMBL/GenBank/DDBJ databases">
        <authorList>
            <person name="Varghese N."/>
            <person name="Submissions S."/>
        </authorList>
    </citation>
    <scope>NUCLEOTIDE SEQUENCE [LARGE SCALE GENOMIC DNA]</scope>
    <source>
        <strain evidence="3">DSM 26134</strain>
    </source>
</reference>